<evidence type="ECO:0000313" key="2">
    <source>
        <dbReference type="Proteomes" id="UP000789920"/>
    </source>
</evidence>
<proteinExistence type="predicted"/>
<sequence>STISQQSQLNFFNYTENTTNTEFPQNAPKVVNIRTYDDGTTL</sequence>
<gene>
    <name evidence="1" type="ORF">RPERSI_LOCUS24734</name>
</gene>
<reference evidence="1" key="1">
    <citation type="submission" date="2021-06" db="EMBL/GenBank/DDBJ databases">
        <authorList>
            <person name="Kallberg Y."/>
            <person name="Tangrot J."/>
            <person name="Rosling A."/>
        </authorList>
    </citation>
    <scope>NUCLEOTIDE SEQUENCE</scope>
    <source>
        <strain evidence="1">MA461A</strain>
    </source>
</reference>
<evidence type="ECO:0000313" key="1">
    <source>
        <dbReference type="EMBL" id="CAG8817642.1"/>
    </source>
</evidence>
<feature type="non-terminal residue" evidence="1">
    <location>
        <position position="1"/>
    </location>
</feature>
<keyword evidence="2" id="KW-1185">Reference proteome</keyword>
<organism evidence="1 2">
    <name type="scientific">Racocetra persica</name>
    <dbReference type="NCBI Taxonomy" id="160502"/>
    <lineage>
        <taxon>Eukaryota</taxon>
        <taxon>Fungi</taxon>
        <taxon>Fungi incertae sedis</taxon>
        <taxon>Mucoromycota</taxon>
        <taxon>Glomeromycotina</taxon>
        <taxon>Glomeromycetes</taxon>
        <taxon>Diversisporales</taxon>
        <taxon>Gigasporaceae</taxon>
        <taxon>Racocetra</taxon>
    </lineage>
</organism>
<feature type="non-terminal residue" evidence="1">
    <location>
        <position position="42"/>
    </location>
</feature>
<protein>
    <submittedName>
        <fullName evidence="1">4739_t:CDS:1</fullName>
    </submittedName>
</protein>
<accession>A0ACA9RZM8</accession>
<name>A0ACA9RZM8_9GLOM</name>
<dbReference type="EMBL" id="CAJVQC010080053">
    <property type="protein sequence ID" value="CAG8817642.1"/>
    <property type="molecule type" value="Genomic_DNA"/>
</dbReference>
<comment type="caution">
    <text evidence="1">The sequence shown here is derived from an EMBL/GenBank/DDBJ whole genome shotgun (WGS) entry which is preliminary data.</text>
</comment>
<dbReference type="Proteomes" id="UP000789920">
    <property type="component" value="Unassembled WGS sequence"/>
</dbReference>